<protein>
    <recommendedName>
        <fullName evidence="1">Ig-like domain-containing protein</fullName>
    </recommendedName>
</protein>
<feature type="domain" description="Ig-like" evidence="1">
    <location>
        <begin position="88"/>
        <end position="168"/>
    </location>
</feature>
<dbReference type="EMBL" id="QLII01000001">
    <property type="protein sequence ID" value="RAI76568.1"/>
    <property type="molecule type" value="Genomic_DNA"/>
</dbReference>
<dbReference type="Proteomes" id="UP000249016">
    <property type="component" value="Unassembled WGS sequence"/>
</dbReference>
<dbReference type="OrthoDB" id="9805017at2"/>
<dbReference type="InterPro" id="IPR044023">
    <property type="entry name" value="Ig_7"/>
</dbReference>
<accession>A0A327NUS4</accession>
<comment type="caution">
    <text evidence="2">The sequence shown here is derived from an EMBL/GenBank/DDBJ whole genome shotgun (WGS) entry which is preliminary data.</text>
</comment>
<evidence type="ECO:0000313" key="2">
    <source>
        <dbReference type="EMBL" id="RAI76568.1"/>
    </source>
</evidence>
<dbReference type="Pfam" id="PF19081">
    <property type="entry name" value="Ig_7"/>
    <property type="match status" value="4"/>
</dbReference>
<sequence>MKGKPGLPTTPPAPTYCQSQTAVALTATSSASAVLNWYGINATGGTATSIATVPTTTQAGVINYYVSQSLNGCEGPRAAIAVTVKSTPLAPSVTSPIIACQTRNADALSAIPSSGGTLTWYGTAASGGIPSGSAPTPSTTNLGSITYYVSQSVNGCESPRAALTVTVNAIPAAPTATSATYCENSQAQPLSATGQNLKWYGTSSSGGTASSTPSTPSTTILGTTLYYVSQTVSGCESARAGIPVLVKDTPVAPTTASIDFCQGTSAPTLSATLVTNASANWYGTFANGGTPSNNPPTLSSSTPGTTLYYVSQTLSGCEGPRASLSVRVKALPVAPGVSPVSFCNNSSAQPLTAAGAGLKWYDASDNVLGAAPTPTTSTTGTQTYKVSQTIEGCEGAKATLTVTINAIPAAPTGNSPNAYCEGNTAQPLLASGQNLKWYGTSQTGGSGSSNATVPAHRPLLLEVLLIM</sequence>
<keyword evidence="3" id="KW-1185">Reference proteome</keyword>
<feature type="domain" description="Ig-like" evidence="1">
    <location>
        <begin position="5"/>
        <end position="85"/>
    </location>
</feature>
<feature type="domain" description="Ig-like" evidence="1">
    <location>
        <begin position="171"/>
        <end position="246"/>
    </location>
</feature>
<evidence type="ECO:0000313" key="3">
    <source>
        <dbReference type="Proteomes" id="UP000249016"/>
    </source>
</evidence>
<organism evidence="2 3">
    <name type="scientific">Spirosoma telluris</name>
    <dbReference type="NCBI Taxonomy" id="2183553"/>
    <lineage>
        <taxon>Bacteria</taxon>
        <taxon>Pseudomonadati</taxon>
        <taxon>Bacteroidota</taxon>
        <taxon>Cytophagia</taxon>
        <taxon>Cytophagales</taxon>
        <taxon>Cytophagaceae</taxon>
        <taxon>Spirosoma</taxon>
    </lineage>
</organism>
<reference evidence="2 3" key="1">
    <citation type="submission" date="2018-06" db="EMBL/GenBank/DDBJ databases">
        <title>Spirosoma sp. HMF3257 Genome sequencing and assembly.</title>
        <authorList>
            <person name="Kang H."/>
            <person name="Cha I."/>
            <person name="Kim H."/>
            <person name="Kang J."/>
            <person name="Joh K."/>
        </authorList>
    </citation>
    <scope>NUCLEOTIDE SEQUENCE [LARGE SCALE GENOMIC DNA]</scope>
    <source>
        <strain evidence="2 3">HMF3257</strain>
    </source>
</reference>
<evidence type="ECO:0000259" key="1">
    <source>
        <dbReference type="Pfam" id="PF19081"/>
    </source>
</evidence>
<dbReference type="AlphaFoldDB" id="A0A327NUS4"/>
<proteinExistence type="predicted"/>
<dbReference type="RefSeq" id="WP_111346354.1">
    <property type="nucleotide sequence ID" value="NZ_QLII01000001.1"/>
</dbReference>
<feature type="domain" description="Ig-like" evidence="1">
    <location>
        <begin position="250"/>
        <end position="328"/>
    </location>
</feature>
<gene>
    <name evidence="2" type="ORF">HMF3257_24750</name>
</gene>
<name>A0A327NUS4_9BACT</name>